<feature type="transmembrane region" description="Helical" evidence="1">
    <location>
        <begin position="98"/>
        <end position="121"/>
    </location>
</feature>
<keyword evidence="1" id="KW-0472">Membrane</keyword>
<evidence type="ECO:0000313" key="3">
    <source>
        <dbReference type="Proteomes" id="UP000230233"/>
    </source>
</evidence>
<keyword evidence="1" id="KW-0812">Transmembrane</keyword>
<feature type="transmembrane region" description="Helical" evidence="1">
    <location>
        <begin position="257"/>
        <end position="277"/>
    </location>
</feature>
<feature type="transmembrane region" description="Helical" evidence="1">
    <location>
        <begin position="133"/>
        <end position="155"/>
    </location>
</feature>
<dbReference type="PANTHER" id="PTHR23018">
    <property type="entry name" value="SERPENTINE RECEPTOR, CLASS XA-RELATED"/>
    <property type="match status" value="1"/>
</dbReference>
<evidence type="ECO:0000256" key="1">
    <source>
        <dbReference type="SAM" id="Phobius"/>
    </source>
</evidence>
<name>A0A2G5T0B9_9PELO</name>
<sequence length="357" mass="41226">MDKFFSVNGFTFSTMTSFSLTLLASLFPVLCIFFNAVLLTVARMNRNCNTFPLAYVVVMGINGIIISIFVWFHCVTFLVLSESYYSAYLVWFGKETTFFATLSYLNYLLVCVLMTVNRIFAVAFPFRDIFTNFRIYVLSVLICIVTFVSLAIPYFSPCYIVFNTRKLSFVSGCAPDRHPITLFQNQYFYLLPIICMIINLGIIAHVKWTRNKCTEKIKRLLFGRTDPTPSNVSTVVQDNTMSKMQSKREREMMRQTIIVAFYLSIYEFGGLAVKYFPNVFASLDPIYQQLYFYIRLESIPAMNIVIYYYQTGSTRRMIQKFLRWKINVVETSVRNTTVVPGPVTATHSKSRSPSPVE</sequence>
<accession>A0A2G5T0B9</accession>
<keyword evidence="1" id="KW-1133">Transmembrane helix</keyword>
<dbReference type="SUPFAM" id="SSF81321">
    <property type="entry name" value="Family A G protein-coupled receptor-like"/>
    <property type="match status" value="1"/>
</dbReference>
<dbReference type="InterPro" id="IPR005047">
    <property type="entry name" value="7TM_GPCR_serpentine_rcpt_Srxa"/>
</dbReference>
<dbReference type="Pfam" id="PF03383">
    <property type="entry name" value="Serpentine_r_xa"/>
    <property type="match status" value="1"/>
</dbReference>
<feature type="transmembrane region" description="Helical" evidence="1">
    <location>
        <begin position="20"/>
        <end position="41"/>
    </location>
</feature>
<dbReference type="Proteomes" id="UP000230233">
    <property type="component" value="Chromosome X"/>
</dbReference>
<feature type="transmembrane region" description="Helical" evidence="1">
    <location>
        <begin position="289"/>
        <end position="309"/>
    </location>
</feature>
<evidence type="ECO:0008006" key="4">
    <source>
        <dbReference type="Google" id="ProtNLM"/>
    </source>
</evidence>
<evidence type="ECO:0000313" key="2">
    <source>
        <dbReference type="EMBL" id="PIC20589.1"/>
    </source>
</evidence>
<dbReference type="OrthoDB" id="5790664at2759"/>
<keyword evidence="3" id="KW-1185">Reference proteome</keyword>
<dbReference type="PANTHER" id="PTHR23018:SF10">
    <property type="entry name" value="G_PROTEIN_RECEP_F1_2 DOMAIN-CONTAINING PROTEIN-RELATED"/>
    <property type="match status" value="1"/>
</dbReference>
<feature type="transmembrane region" description="Helical" evidence="1">
    <location>
        <begin position="187"/>
        <end position="206"/>
    </location>
</feature>
<organism evidence="2 3">
    <name type="scientific">Caenorhabditis nigoni</name>
    <dbReference type="NCBI Taxonomy" id="1611254"/>
    <lineage>
        <taxon>Eukaryota</taxon>
        <taxon>Metazoa</taxon>
        <taxon>Ecdysozoa</taxon>
        <taxon>Nematoda</taxon>
        <taxon>Chromadorea</taxon>
        <taxon>Rhabditida</taxon>
        <taxon>Rhabditina</taxon>
        <taxon>Rhabditomorpha</taxon>
        <taxon>Rhabditoidea</taxon>
        <taxon>Rhabditidae</taxon>
        <taxon>Peloderinae</taxon>
        <taxon>Caenorhabditis</taxon>
    </lineage>
</organism>
<dbReference type="Gene3D" id="1.20.1070.10">
    <property type="entry name" value="Rhodopsin 7-helix transmembrane proteins"/>
    <property type="match status" value="1"/>
</dbReference>
<comment type="caution">
    <text evidence="2">The sequence shown here is derived from an EMBL/GenBank/DDBJ whole genome shotgun (WGS) entry which is preliminary data.</text>
</comment>
<reference evidence="3" key="1">
    <citation type="submission" date="2017-10" db="EMBL/GenBank/DDBJ databases">
        <title>Rapid genome shrinkage in a self-fertile nematode reveals novel sperm competition proteins.</title>
        <authorList>
            <person name="Yin D."/>
            <person name="Schwarz E.M."/>
            <person name="Thomas C.G."/>
            <person name="Felde R.L."/>
            <person name="Korf I.F."/>
            <person name="Cutter A.D."/>
            <person name="Schartner C.M."/>
            <person name="Ralston E.J."/>
            <person name="Meyer B.J."/>
            <person name="Haag E.S."/>
        </authorList>
    </citation>
    <scope>NUCLEOTIDE SEQUENCE [LARGE SCALE GENOMIC DNA]</scope>
    <source>
        <strain evidence="3">JU1422</strain>
    </source>
</reference>
<protein>
    <recommendedName>
        <fullName evidence="4">G-protein coupled receptors family 1 profile domain-containing protein</fullName>
    </recommendedName>
</protein>
<dbReference type="EMBL" id="PDUG01000006">
    <property type="protein sequence ID" value="PIC20589.1"/>
    <property type="molecule type" value="Genomic_DNA"/>
</dbReference>
<proteinExistence type="predicted"/>
<dbReference type="AlphaFoldDB" id="A0A2G5T0B9"/>
<gene>
    <name evidence="2" type="primary">Cnig_chr_X.g25735</name>
    <name evidence="2" type="ORF">B9Z55_025735</name>
</gene>
<feature type="transmembrane region" description="Helical" evidence="1">
    <location>
        <begin position="53"/>
        <end position="78"/>
    </location>
</feature>
<dbReference type="CDD" id="cd00637">
    <property type="entry name" value="7tm_classA_rhodopsin-like"/>
    <property type="match status" value="1"/>
</dbReference>